<reference evidence="1" key="1">
    <citation type="submission" date="2021-10" db="EMBL/GenBank/DDBJ databases">
        <authorList>
            <person name="Mesa V."/>
        </authorList>
    </citation>
    <scope>NUCLEOTIDE SEQUENCE</scope>
    <source>
        <strain evidence="1">CC3_PB</strain>
    </source>
</reference>
<dbReference type="Proteomes" id="UP001189143">
    <property type="component" value="Unassembled WGS sequence"/>
</dbReference>
<accession>A0AA86MJ13</accession>
<sequence length="67" mass="8231">MRRKLKKWFHFLWVTLLSLEKIICINMENFRQFIIQNAQFTINDEKLLVFLKYILKKSPLGDFNIKL</sequence>
<protein>
    <submittedName>
        <fullName evidence="1">Uncharacterized protein</fullName>
    </submittedName>
</protein>
<reference evidence="2" key="2">
    <citation type="submission" date="2022-10" db="EMBL/GenBank/DDBJ databases">
        <authorList>
            <person name="Aires J."/>
            <person name="Mesa V."/>
        </authorList>
    </citation>
    <scope>NUCLEOTIDE SEQUENCE</scope>
    <source>
        <strain evidence="2">Clostridium neonatale JD116</strain>
    </source>
</reference>
<dbReference type="Proteomes" id="UP000789738">
    <property type="component" value="Unassembled WGS sequence"/>
</dbReference>
<evidence type="ECO:0000313" key="1">
    <source>
        <dbReference type="EMBL" id="CAG9705170.1"/>
    </source>
</evidence>
<dbReference type="EMBL" id="CAKJVE010000004">
    <property type="protein sequence ID" value="CAG9705170.1"/>
    <property type="molecule type" value="Genomic_DNA"/>
</dbReference>
<dbReference type="AlphaFoldDB" id="A0AA86MJ13"/>
<proteinExistence type="predicted"/>
<gene>
    <name evidence="2" type="ORF">CNEO2_10126</name>
    <name evidence="1" type="ORF">CNEO_41673</name>
</gene>
<evidence type="ECO:0000313" key="2">
    <source>
        <dbReference type="EMBL" id="CAI3561717.1"/>
    </source>
</evidence>
<evidence type="ECO:0000313" key="3">
    <source>
        <dbReference type="Proteomes" id="UP000789738"/>
    </source>
</evidence>
<dbReference type="EMBL" id="CAMTCP010000111">
    <property type="protein sequence ID" value="CAI3561717.1"/>
    <property type="molecule type" value="Genomic_DNA"/>
</dbReference>
<organism evidence="1 3">
    <name type="scientific">Clostridium neonatale</name>
    <dbReference type="NCBI Taxonomy" id="137838"/>
    <lineage>
        <taxon>Bacteria</taxon>
        <taxon>Bacillati</taxon>
        <taxon>Bacillota</taxon>
        <taxon>Clostridia</taxon>
        <taxon>Eubacteriales</taxon>
        <taxon>Clostridiaceae</taxon>
        <taxon>Clostridium</taxon>
    </lineage>
</organism>
<name>A0AA86MJ13_9CLOT</name>
<comment type="caution">
    <text evidence="1">The sequence shown here is derived from an EMBL/GenBank/DDBJ whole genome shotgun (WGS) entry which is preliminary data.</text>
</comment>